<dbReference type="Gene3D" id="3.40.50.10330">
    <property type="entry name" value="Probable inorganic polyphosphate/atp-NAD kinase, domain 1"/>
    <property type="match status" value="1"/>
</dbReference>
<protein>
    <submittedName>
        <fullName evidence="2">DAGKc domain-containing protein</fullName>
    </submittedName>
</protein>
<accession>A0A0R3T4B3</accession>
<dbReference type="SMART" id="SM00046">
    <property type="entry name" value="DAGKc"/>
    <property type="match status" value="1"/>
</dbReference>
<dbReference type="PROSITE" id="PS50146">
    <property type="entry name" value="DAGK"/>
    <property type="match status" value="1"/>
</dbReference>
<dbReference type="PANTHER" id="PTHR12358:SF31">
    <property type="entry name" value="ACYLGLYCEROL KINASE, MITOCHONDRIAL"/>
    <property type="match status" value="1"/>
</dbReference>
<dbReference type="InterPro" id="IPR016064">
    <property type="entry name" value="NAD/diacylglycerol_kinase_sf"/>
</dbReference>
<dbReference type="InterPro" id="IPR001206">
    <property type="entry name" value="Diacylglycerol_kinase_cat_dom"/>
</dbReference>
<evidence type="ECO:0000259" key="1">
    <source>
        <dbReference type="PROSITE" id="PS50146"/>
    </source>
</evidence>
<dbReference type="GO" id="GO:0001727">
    <property type="term" value="F:lipid kinase activity"/>
    <property type="evidence" value="ECO:0007669"/>
    <property type="project" value="TreeGrafter"/>
</dbReference>
<dbReference type="GO" id="GO:0016020">
    <property type="term" value="C:membrane"/>
    <property type="evidence" value="ECO:0007669"/>
    <property type="project" value="TreeGrafter"/>
</dbReference>
<dbReference type="SUPFAM" id="SSF111331">
    <property type="entry name" value="NAD kinase/diacylglycerol kinase-like"/>
    <property type="match status" value="1"/>
</dbReference>
<dbReference type="InterPro" id="IPR017438">
    <property type="entry name" value="ATP-NAD_kinase_N"/>
</dbReference>
<evidence type="ECO:0000313" key="2">
    <source>
        <dbReference type="WBParaSite" id="HNAJ_0000189401-mRNA-1"/>
    </source>
</evidence>
<organism evidence="2">
    <name type="scientific">Rodentolepis nana</name>
    <name type="common">Dwarf tapeworm</name>
    <name type="synonym">Hymenolepis nana</name>
    <dbReference type="NCBI Taxonomy" id="102285"/>
    <lineage>
        <taxon>Eukaryota</taxon>
        <taxon>Metazoa</taxon>
        <taxon>Spiralia</taxon>
        <taxon>Lophotrochozoa</taxon>
        <taxon>Platyhelminthes</taxon>
        <taxon>Cestoda</taxon>
        <taxon>Eucestoda</taxon>
        <taxon>Cyclophyllidea</taxon>
        <taxon>Hymenolepididae</taxon>
        <taxon>Rodentolepis</taxon>
    </lineage>
</organism>
<sequence length="505" mass="56791">LKIPARKSLCQNTIPFLNVLRELLCVHCLTSPSFVAEKQFISCMLFSKHYPNGYSAKIFVNTDGIHLTGENQPVSNSLLISWSCILRWQQEYLSTLSCVFQVYIVGLIHPQTPDDSEASSALCNTHQFKHKDDITHTITPAKHSFEVNGFAHDVSLDFCCLAIYIDNRSDCDIISKAFQTYALCDSKERVQRPLLVFVNKASGQAKAEKIFSEFAGPLLTFSGCTFDVVYTEHRGHAAEYIRELSPSKLKKYRALVYVSGDGVLHELVNGLFNRDDLTYLPPFACIPAGSGNAMASAICYRSGISTKRNLLKSCTILLALPNASATSIPREPSTPFQLQTHWQIHKPMILEADIWTQPRLCSVAVTWGFISEVDLRSDFLRFLGGVRFKIIFAFLLMRLRKYRCEFSFLLARHDEALIKQLRDTFGDRLHVGSSNSIWSTPKGLVNTQSILALLRSITARKVAQSWSQLFEVSYRAEGWECEGTEAVGDDALQLAMTLDVEEFLL</sequence>
<dbReference type="InterPro" id="IPR050187">
    <property type="entry name" value="Lipid_Phosphate_FormReg"/>
</dbReference>
<name>A0A0R3T4B3_RODNA</name>
<reference evidence="2" key="1">
    <citation type="submission" date="2017-02" db="UniProtKB">
        <authorList>
            <consortium name="WormBaseParasite"/>
        </authorList>
    </citation>
    <scope>IDENTIFICATION</scope>
</reference>
<dbReference type="Gene3D" id="2.60.200.40">
    <property type="match status" value="1"/>
</dbReference>
<dbReference type="PANTHER" id="PTHR12358">
    <property type="entry name" value="SPHINGOSINE KINASE"/>
    <property type="match status" value="1"/>
</dbReference>
<feature type="domain" description="DAGKc" evidence="1">
    <location>
        <begin position="189"/>
        <end position="327"/>
    </location>
</feature>
<dbReference type="AlphaFoldDB" id="A0A0R3T4B3"/>
<proteinExistence type="predicted"/>
<dbReference type="GO" id="GO:0005737">
    <property type="term" value="C:cytoplasm"/>
    <property type="evidence" value="ECO:0007669"/>
    <property type="project" value="TreeGrafter"/>
</dbReference>
<dbReference type="STRING" id="102285.A0A0R3T4B3"/>
<dbReference type="Pfam" id="PF00781">
    <property type="entry name" value="DAGK_cat"/>
    <property type="match status" value="1"/>
</dbReference>
<dbReference type="GO" id="GO:0016773">
    <property type="term" value="F:phosphotransferase activity, alcohol group as acceptor"/>
    <property type="evidence" value="ECO:0007669"/>
    <property type="project" value="UniProtKB-ARBA"/>
</dbReference>
<dbReference type="GO" id="GO:0046512">
    <property type="term" value="P:sphingosine biosynthetic process"/>
    <property type="evidence" value="ECO:0007669"/>
    <property type="project" value="TreeGrafter"/>
</dbReference>
<dbReference type="WBParaSite" id="HNAJ_0000189401-mRNA-1">
    <property type="protein sequence ID" value="HNAJ_0000189401-mRNA-1"/>
    <property type="gene ID" value="HNAJ_0000189401"/>
</dbReference>